<feature type="domain" description="Dynein heavy chain tail" evidence="1">
    <location>
        <begin position="3"/>
        <end position="222"/>
    </location>
</feature>
<dbReference type="AlphaFoldDB" id="A0A2S2NN93"/>
<accession>A0A2S2NN93</accession>
<evidence type="ECO:0000259" key="1">
    <source>
        <dbReference type="Pfam" id="PF08385"/>
    </source>
</evidence>
<dbReference type="EMBL" id="GGMR01005989">
    <property type="protein sequence ID" value="MBY18608.1"/>
    <property type="molecule type" value="Transcribed_RNA"/>
</dbReference>
<protein>
    <recommendedName>
        <fullName evidence="1">Dynein heavy chain tail domain-containing protein</fullName>
    </recommendedName>
</protein>
<evidence type="ECO:0000313" key="2">
    <source>
        <dbReference type="EMBL" id="MBY18608.1"/>
    </source>
</evidence>
<name>A0A2S2NN93_SCHGA</name>
<proteinExistence type="predicted"/>
<dbReference type="InterPro" id="IPR013594">
    <property type="entry name" value="Dynein_heavy_tail"/>
</dbReference>
<reference evidence="2" key="1">
    <citation type="submission" date="2018-04" db="EMBL/GenBank/DDBJ databases">
        <title>Transcriptome of Schizaphis graminum biotype I.</title>
        <authorList>
            <person name="Scully E.D."/>
            <person name="Geib S.M."/>
            <person name="Palmer N.A."/>
            <person name="Koch K."/>
            <person name="Bradshaw J."/>
            <person name="Heng-Moss T."/>
            <person name="Sarath G."/>
        </authorList>
    </citation>
    <scope>NUCLEOTIDE SEQUENCE</scope>
</reference>
<gene>
    <name evidence="2" type="ORF">g.10703</name>
</gene>
<dbReference type="Pfam" id="PF08385">
    <property type="entry name" value="DHC_N1"/>
    <property type="match status" value="1"/>
</dbReference>
<organism evidence="2">
    <name type="scientific">Schizaphis graminum</name>
    <name type="common">Green bug aphid</name>
    <dbReference type="NCBI Taxonomy" id="13262"/>
    <lineage>
        <taxon>Eukaryota</taxon>
        <taxon>Metazoa</taxon>
        <taxon>Ecdysozoa</taxon>
        <taxon>Arthropoda</taxon>
        <taxon>Hexapoda</taxon>
        <taxon>Insecta</taxon>
        <taxon>Pterygota</taxon>
        <taxon>Neoptera</taxon>
        <taxon>Paraneoptera</taxon>
        <taxon>Hemiptera</taxon>
        <taxon>Sternorrhyncha</taxon>
        <taxon>Aphidomorpha</taxon>
        <taxon>Aphidoidea</taxon>
        <taxon>Aphididae</taxon>
        <taxon>Aphidini</taxon>
        <taxon>Schizaphis</taxon>
    </lineage>
</organism>
<sequence>MLMDSLRRCLLCCQHCITVYNEVIKKYNNQFKEIVLWEKAYMPMYKFIERCQNLKYILKSKIVFKRLNVYHMDVPKPNFSFAPGKYFVRMLDETEQQFDADINKLKVPLKGIFNVLDDVWNYHNDKFKIKVEKLSIEIQRITDMALKTACNEIDCIQILQSLRYFFEWPSLKSYFRLKTKLVYKFLIDYIASVNKNEYWIPHYMPKYSGMCMMAITQYNKITILKNVNLCTNNYHNIIYISYLTKTIFDKCFF</sequence>